<dbReference type="SUPFAM" id="SSF50952">
    <property type="entry name" value="Soluble quinoprotein glucose dehydrogenase"/>
    <property type="match status" value="1"/>
</dbReference>
<dbReference type="InterPro" id="IPR012938">
    <property type="entry name" value="Glc/Sorbosone_DH"/>
</dbReference>
<keyword evidence="4" id="KW-1185">Reference proteome</keyword>
<organism evidence="3 4">
    <name type="scientific">Kibdelosporangium lantanae</name>
    <dbReference type="NCBI Taxonomy" id="1497396"/>
    <lineage>
        <taxon>Bacteria</taxon>
        <taxon>Bacillati</taxon>
        <taxon>Actinomycetota</taxon>
        <taxon>Actinomycetes</taxon>
        <taxon>Pseudonocardiales</taxon>
        <taxon>Pseudonocardiaceae</taxon>
        <taxon>Kibdelosporangium</taxon>
    </lineage>
</organism>
<gene>
    <name evidence="3" type="ORF">ACFQ1S_12875</name>
</gene>
<dbReference type="EMBL" id="JBHTIS010000636">
    <property type="protein sequence ID" value="MFD1046385.1"/>
    <property type="molecule type" value="Genomic_DNA"/>
</dbReference>
<evidence type="ECO:0000259" key="2">
    <source>
        <dbReference type="Pfam" id="PF07995"/>
    </source>
</evidence>
<comment type="caution">
    <text evidence="3">The sequence shown here is derived from an EMBL/GenBank/DDBJ whole genome shotgun (WGS) entry which is preliminary data.</text>
</comment>
<accession>A0ABW3M903</accession>
<feature type="region of interest" description="Disordered" evidence="1">
    <location>
        <begin position="515"/>
        <end position="578"/>
    </location>
</feature>
<feature type="domain" description="Glucose/Sorbosone dehydrogenase" evidence="2">
    <location>
        <begin position="112"/>
        <end position="247"/>
    </location>
</feature>
<sequence>MAVRSADFHRLLKKLTAVETAENSRYSSFSVHGRRFGYYWPRTQTVGLKQTIVEQRALVAERPDVFEEQFTSGGFGIYYKNTHSGTITVQAKGEATTDSFLFVDSSTVDGSVQANAGEVRLHDPRTGTTQVIARIPVYNHDEDGLYGGAIDAQFTTDNWVYLYYAPPLNTPTTDAPTGSNDPHAWDVYRGYNQLSRFKFVDGPTPSLDMASEQKIMQVGTDRGACCHVAGEIRFDSHGNLLMTTGDDTPAGSGNSGGFAPFNDELTVPAKAGCPDPCYNAPYVDARRSAGNTNDLRGKLLRIHVSDDGSYTIPSGNLFAPGTAGTRPEIYAMGFRNPFRLNLDPNDVAYVTDYSPDSGTPQVFRGPPGVGRMEIVRHAANYGWPLCASPTLPYYRWNFTTSTPLDNPPQAFSCGDPAKGPDNTSRHNTGLVTTPPLTAPDMWYSYNDNNPSNPLGTPCAAQYTQDPPGTCPQPYRCSTDRCCSLMSFLTGPRLLRGPADRRPTERGTACLSAIDEPCQPRRPQDEPGAELGRQYGASVTTAVGKPPEHRLRITGADIPTADATRGEFPGNDTGRPCAR</sequence>
<proteinExistence type="predicted"/>
<evidence type="ECO:0000313" key="3">
    <source>
        <dbReference type="EMBL" id="MFD1046385.1"/>
    </source>
</evidence>
<feature type="domain" description="Glucose/Sorbosone dehydrogenase" evidence="2">
    <location>
        <begin position="286"/>
        <end position="387"/>
    </location>
</feature>
<name>A0ABW3M903_9PSEU</name>
<dbReference type="InterPro" id="IPR011041">
    <property type="entry name" value="Quinoprot_gluc/sorb_DH_b-prop"/>
</dbReference>
<dbReference type="Proteomes" id="UP001597045">
    <property type="component" value="Unassembled WGS sequence"/>
</dbReference>
<reference evidence="4" key="1">
    <citation type="journal article" date="2019" name="Int. J. Syst. Evol. Microbiol.">
        <title>The Global Catalogue of Microorganisms (GCM) 10K type strain sequencing project: providing services to taxonomists for standard genome sequencing and annotation.</title>
        <authorList>
            <consortium name="The Broad Institute Genomics Platform"/>
            <consortium name="The Broad Institute Genome Sequencing Center for Infectious Disease"/>
            <person name="Wu L."/>
            <person name="Ma J."/>
        </authorList>
    </citation>
    <scope>NUCLEOTIDE SEQUENCE [LARGE SCALE GENOMIC DNA]</scope>
    <source>
        <strain evidence="4">JCM 31486</strain>
    </source>
</reference>
<dbReference type="Gene3D" id="2.120.10.30">
    <property type="entry name" value="TolB, C-terminal domain"/>
    <property type="match status" value="1"/>
</dbReference>
<evidence type="ECO:0000313" key="4">
    <source>
        <dbReference type="Proteomes" id="UP001597045"/>
    </source>
</evidence>
<dbReference type="Pfam" id="PF07995">
    <property type="entry name" value="GSDH"/>
    <property type="match status" value="2"/>
</dbReference>
<protein>
    <submittedName>
        <fullName evidence="3">PQQ-dependent sugar dehydrogenase</fullName>
    </submittedName>
</protein>
<evidence type="ECO:0000256" key="1">
    <source>
        <dbReference type="SAM" id="MobiDB-lite"/>
    </source>
</evidence>
<dbReference type="PANTHER" id="PTHR19328">
    <property type="entry name" value="HEDGEHOG-INTERACTING PROTEIN"/>
    <property type="match status" value="1"/>
</dbReference>
<dbReference type="InterPro" id="IPR011042">
    <property type="entry name" value="6-blade_b-propeller_TolB-like"/>
</dbReference>
<dbReference type="PANTHER" id="PTHR19328:SF75">
    <property type="entry name" value="ALDOSE SUGAR DEHYDROGENASE YLII"/>
    <property type="match status" value="1"/>
</dbReference>